<evidence type="ECO:0000313" key="11">
    <source>
        <dbReference type="Proteomes" id="UP000429523"/>
    </source>
</evidence>
<accession>A0A6A3M8Z4</accession>
<reference evidence="17 18" key="1">
    <citation type="submission" date="2018-09" db="EMBL/GenBank/DDBJ databases">
        <title>Genomic investigation of the strawberry pathogen Phytophthora fragariae indicates pathogenicity is determined by transcriptional variation in three key races.</title>
        <authorList>
            <person name="Adams T.M."/>
            <person name="Armitage A.D."/>
            <person name="Sobczyk M.K."/>
            <person name="Bates H.J."/>
            <person name="Dunwell J.M."/>
            <person name="Nellist C.F."/>
            <person name="Harrison R.J."/>
        </authorList>
    </citation>
    <scope>NUCLEOTIDE SEQUENCE [LARGE SCALE GENOMIC DNA]</scope>
    <source>
        <strain evidence="9 13">A4</strain>
        <strain evidence="8 14">BC-1</strain>
        <strain evidence="7 18">BC-23</strain>
        <strain evidence="6 12">NOV-27</strain>
        <strain evidence="5 15">NOV-5</strain>
        <strain evidence="4 16">NOV-71</strain>
        <strain evidence="10 19">NOV-77</strain>
        <strain evidence="1 11">NOV-9</strain>
        <strain evidence="3 20">ONT-3</strain>
        <strain evidence="2 17">SCRP245</strain>
    </source>
</reference>
<dbReference type="Proteomes" id="UP000486351">
    <property type="component" value="Unassembled WGS sequence"/>
</dbReference>
<dbReference type="Proteomes" id="UP000440367">
    <property type="component" value="Unassembled WGS sequence"/>
</dbReference>
<dbReference type="Proteomes" id="UP000488956">
    <property type="component" value="Unassembled WGS sequence"/>
</dbReference>
<evidence type="ECO:0000313" key="15">
    <source>
        <dbReference type="Proteomes" id="UP000440732"/>
    </source>
</evidence>
<evidence type="ECO:0000313" key="8">
    <source>
        <dbReference type="EMBL" id="KAE9252902.1"/>
    </source>
</evidence>
<dbReference type="EMBL" id="QXGC01000075">
    <property type="protein sequence ID" value="KAE9251199.1"/>
    <property type="molecule type" value="Genomic_DNA"/>
</dbReference>
<dbReference type="EMBL" id="QXGF01000088">
    <property type="protein sequence ID" value="KAE8947185.1"/>
    <property type="molecule type" value="Genomic_DNA"/>
</dbReference>
<evidence type="ECO:0000313" key="14">
    <source>
        <dbReference type="Proteomes" id="UP000440367"/>
    </source>
</evidence>
<evidence type="ECO:0000313" key="2">
    <source>
        <dbReference type="EMBL" id="KAE9026420.1"/>
    </source>
</evidence>
<evidence type="ECO:0000313" key="18">
    <source>
        <dbReference type="Proteomes" id="UP000476176"/>
    </source>
</evidence>
<evidence type="ECO:0000313" key="9">
    <source>
        <dbReference type="EMBL" id="KAE9325746.1"/>
    </source>
</evidence>
<dbReference type="EMBL" id="QXGB01000092">
    <property type="protein sequence ID" value="KAE9231201.1"/>
    <property type="molecule type" value="Genomic_DNA"/>
</dbReference>
<evidence type="ECO:0000313" key="7">
    <source>
        <dbReference type="EMBL" id="KAE9251199.1"/>
    </source>
</evidence>
<evidence type="ECO:0000313" key="20">
    <source>
        <dbReference type="Proteomes" id="UP000488956"/>
    </source>
</evidence>
<dbReference type="Proteomes" id="UP000433483">
    <property type="component" value="Unassembled WGS sequence"/>
</dbReference>
<dbReference type="Proteomes" id="UP000437068">
    <property type="component" value="Unassembled WGS sequence"/>
</dbReference>
<name>A0A6A3M8Z4_9STRA</name>
<dbReference type="EMBL" id="QXFY01000010">
    <property type="protein sequence ID" value="KAE9362024.1"/>
    <property type="molecule type" value="Genomic_DNA"/>
</dbReference>
<keyword evidence="12" id="KW-1185">Reference proteome</keyword>
<protein>
    <submittedName>
        <fullName evidence="2">Uncharacterized protein</fullName>
    </submittedName>
</protein>
<dbReference type="Proteomes" id="UP000476176">
    <property type="component" value="Unassembled WGS sequence"/>
</dbReference>
<evidence type="ECO:0000313" key="1">
    <source>
        <dbReference type="EMBL" id="KAE8947185.1"/>
    </source>
</evidence>
<dbReference type="Proteomes" id="UP000429523">
    <property type="component" value="Unassembled WGS sequence"/>
</dbReference>
<dbReference type="EMBL" id="QXFX01000081">
    <property type="protein sequence ID" value="KAE9133438.1"/>
    <property type="molecule type" value="Genomic_DNA"/>
</dbReference>
<organism evidence="2 17">
    <name type="scientific">Phytophthora fragariae</name>
    <dbReference type="NCBI Taxonomy" id="53985"/>
    <lineage>
        <taxon>Eukaryota</taxon>
        <taxon>Sar</taxon>
        <taxon>Stramenopiles</taxon>
        <taxon>Oomycota</taxon>
        <taxon>Peronosporomycetes</taxon>
        <taxon>Peronosporales</taxon>
        <taxon>Peronosporaceae</taxon>
        <taxon>Phytophthora</taxon>
    </lineage>
</organism>
<sequence length="57" mass="6479">MRHRLRSFAAFCAHAELALGFGRGLRRRFARLRVSAARPTWQSGRARDPTTCHVTPT</sequence>
<evidence type="ECO:0000313" key="13">
    <source>
        <dbReference type="Proteomes" id="UP000437068"/>
    </source>
</evidence>
<evidence type="ECO:0000313" key="16">
    <source>
        <dbReference type="Proteomes" id="UP000441208"/>
    </source>
</evidence>
<evidence type="ECO:0000313" key="12">
    <source>
        <dbReference type="Proteomes" id="UP000433483"/>
    </source>
</evidence>
<proteinExistence type="predicted"/>
<dbReference type="EMBL" id="QXGA01000074">
    <property type="protein sequence ID" value="KAE9153295.1"/>
    <property type="molecule type" value="Genomic_DNA"/>
</dbReference>
<dbReference type="Proteomes" id="UP000460718">
    <property type="component" value="Unassembled WGS sequence"/>
</dbReference>
<dbReference type="AlphaFoldDB" id="A0A6A3M8Z4"/>
<dbReference type="Proteomes" id="UP000441208">
    <property type="component" value="Unassembled WGS sequence"/>
</dbReference>
<evidence type="ECO:0000313" key="5">
    <source>
        <dbReference type="EMBL" id="KAE9153295.1"/>
    </source>
</evidence>
<dbReference type="EMBL" id="QXFW01000077">
    <property type="protein sequence ID" value="KAE9026420.1"/>
    <property type="molecule type" value="Genomic_DNA"/>
</dbReference>
<evidence type="ECO:0000313" key="17">
    <source>
        <dbReference type="Proteomes" id="UP000460718"/>
    </source>
</evidence>
<comment type="caution">
    <text evidence="2">The sequence shown here is derived from an EMBL/GenBank/DDBJ whole genome shotgun (WGS) entry which is preliminary data.</text>
</comment>
<dbReference type="Proteomes" id="UP000440732">
    <property type="component" value="Unassembled WGS sequence"/>
</dbReference>
<dbReference type="EMBL" id="QXGD01000103">
    <property type="protein sequence ID" value="KAE9252902.1"/>
    <property type="molecule type" value="Genomic_DNA"/>
</dbReference>
<evidence type="ECO:0000313" key="6">
    <source>
        <dbReference type="EMBL" id="KAE9231201.1"/>
    </source>
</evidence>
<evidence type="ECO:0000313" key="10">
    <source>
        <dbReference type="EMBL" id="KAE9362024.1"/>
    </source>
</evidence>
<evidence type="ECO:0000313" key="4">
    <source>
        <dbReference type="EMBL" id="KAE9134050.1"/>
    </source>
</evidence>
<dbReference type="EMBL" id="QXGE01000082">
    <property type="protein sequence ID" value="KAE9325746.1"/>
    <property type="molecule type" value="Genomic_DNA"/>
</dbReference>
<gene>
    <name evidence="9" type="ORF">PF001_g2783</name>
    <name evidence="8" type="ORF">PF002_g3587</name>
    <name evidence="7" type="ORF">PF004_g2592</name>
    <name evidence="6" type="ORF">PF005_g3170</name>
    <name evidence="5" type="ORF">PF006_g2555</name>
    <name evidence="4" type="ORF">PF007_g3088</name>
    <name evidence="10" type="ORF">PF008_g491</name>
    <name evidence="1" type="ORF">PF009_g3183</name>
    <name evidence="3" type="ORF">PF010_g2807</name>
    <name evidence="2" type="ORF">PF011_g2546</name>
</gene>
<evidence type="ECO:0000313" key="3">
    <source>
        <dbReference type="EMBL" id="KAE9133438.1"/>
    </source>
</evidence>
<evidence type="ECO:0000313" key="19">
    <source>
        <dbReference type="Proteomes" id="UP000486351"/>
    </source>
</evidence>
<dbReference type="EMBL" id="QXFZ01000089">
    <property type="protein sequence ID" value="KAE9134050.1"/>
    <property type="molecule type" value="Genomic_DNA"/>
</dbReference>